<evidence type="ECO:0000313" key="3">
    <source>
        <dbReference type="Proteomes" id="UP000295705"/>
    </source>
</evidence>
<accession>A0A4R6VPK2</accession>
<dbReference type="Proteomes" id="UP000295705">
    <property type="component" value="Unassembled WGS sequence"/>
</dbReference>
<feature type="transmembrane region" description="Helical" evidence="1">
    <location>
        <begin position="36"/>
        <end position="56"/>
    </location>
</feature>
<evidence type="ECO:0000313" key="2">
    <source>
        <dbReference type="EMBL" id="TDQ65842.1"/>
    </source>
</evidence>
<keyword evidence="1" id="KW-0812">Transmembrane</keyword>
<feature type="transmembrane region" description="Helical" evidence="1">
    <location>
        <begin position="12"/>
        <end position="30"/>
    </location>
</feature>
<proteinExistence type="predicted"/>
<keyword evidence="1" id="KW-1133">Transmembrane helix</keyword>
<keyword evidence="3" id="KW-1185">Reference proteome</keyword>
<gene>
    <name evidence="2" type="ORF">EV188_1011094</name>
</gene>
<dbReference type="AlphaFoldDB" id="A0A4R6VPK2"/>
<reference evidence="2 3" key="1">
    <citation type="submission" date="2019-03" db="EMBL/GenBank/DDBJ databases">
        <title>Genomic Encyclopedia of Type Strains, Phase IV (KMG-IV): sequencing the most valuable type-strain genomes for metagenomic binning, comparative biology and taxonomic classification.</title>
        <authorList>
            <person name="Goeker M."/>
        </authorList>
    </citation>
    <scope>NUCLEOTIDE SEQUENCE [LARGE SCALE GENOMIC DNA]</scope>
    <source>
        <strain evidence="2 3">DSM 45775</strain>
    </source>
</reference>
<dbReference type="RefSeq" id="WP_133825146.1">
    <property type="nucleotide sequence ID" value="NZ_BAABHR010000049.1"/>
</dbReference>
<name>A0A4R6VPK2_9PSEU</name>
<organism evidence="2 3">
    <name type="scientific">Actinomycetospora succinea</name>
    <dbReference type="NCBI Taxonomy" id="663603"/>
    <lineage>
        <taxon>Bacteria</taxon>
        <taxon>Bacillati</taxon>
        <taxon>Actinomycetota</taxon>
        <taxon>Actinomycetes</taxon>
        <taxon>Pseudonocardiales</taxon>
        <taxon>Pseudonocardiaceae</taxon>
        <taxon>Actinomycetospora</taxon>
    </lineage>
</organism>
<dbReference type="OrthoDB" id="9927383at2"/>
<comment type="caution">
    <text evidence="2">The sequence shown here is derived from an EMBL/GenBank/DDBJ whole genome shotgun (WGS) entry which is preliminary data.</text>
</comment>
<evidence type="ECO:0000256" key="1">
    <source>
        <dbReference type="SAM" id="Phobius"/>
    </source>
</evidence>
<sequence>MTVTFERLGRWFLAGAALSAGALVVVLLLLEGTARLASSIALGALGASLLIQGVVWTTLQRRWFGSPAALRLTATRGTPALARVAGVTSTTSAIGNEAIPVLDLDVGGRLVRRRVRVPFNHAADVRVGRMLPVRLDPEGSPVIVVEWDAVR</sequence>
<protein>
    <submittedName>
        <fullName evidence="2">Uncharacterized protein</fullName>
    </submittedName>
</protein>
<keyword evidence="1" id="KW-0472">Membrane</keyword>
<dbReference type="EMBL" id="SNYO01000001">
    <property type="protein sequence ID" value="TDQ65842.1"/>
    <property type="molecule type" value="Genomic_DNA"/>
</dbReference>